<name>A0A918QC64_9BACT</name>
<dbReference type="Gene3D" id="1.10.12.10">
    <property type="entry name" value="Lyase 2-enoyl-coa Hydratase, Chain A, domain 2"/>
    <property type="match status" value="1"/>
</dbReference>
<feature type="transmembrane region" description="Helical" evidence="4">
    <location>
        <begin position="130"/>
        <end position="150"/>
    </location>
</feature>
<keyword evidence="4" id="KW-0472">Membrane</keyword>
<protein>
    <submittedName>
        <fullName evidence="5">2-(1,2-epoxy-1,2-dihydrophenyl)acetyl-CoA isomerase</fullName>
    </submittedName>
</protein>
<keyword evidence="2" id="KW-0456">Lyase</keyword>
<dbReference type="GO" id="GO:0016829">
    <property type="term" value="F:lyase activity"/>
    <property type="evidence" value="ECO:0007669"/>
    <property type="project" value="UniProtKB-KW"/>
</dbReference>
<dbReference type="AlphaFoldDB" id="A0A918QC64"/>
<gene>
    <name evidence="5" type="ORF">GCM10007049_37150</name>
</gene>
<dbReference type="PANTHER" id="PTHR11941">
    <property type="entry name" value="ENOYL-COA HYDRATASE-RELATED"/>
    <property type="match status" value="1"/>
</dbReference>
<comment type="similarity">
    <text evidence="1 3">Belongs to the enoyl-CoA hydratase/isomerase family.</text>
</comment>
<evidence type="ECO:0000313" key="5">
    <source>
        <dbReference type="EMBL" id="GGZ40446.1"/>
    </source>
</evidence>
<accession>A0A918QC64</accession>
<dbReference type="Pfam" id="PF00378">
    <property type="entry name" value="ECH_1"/>
    <property type="match status" value="1"/>
</dbReference>
<evidence type="ECO:0000256" key="1">
    <source>
        <dbReference type="ARBA" id="ARBA00005254"/>
    </source>
</evidence>
<dbReference type="CDD" id="cd06558">
    <property type="entry name" value="crotonase-like"/>
    <property type="match status" value="1"/>
</dbReference>
<reference evidence="5" key="2">
    <citation type="submission" date="2020-09" db="EMBL/GenBank/DDBJ databases">
        <authorList>
            <person name="Sun Q."/>
            <person name="Kim S."/>
        </authorList>
    </citation>
    <scope>NUCLEOTIDE SEQUENCE</scope>
    <source>
        <strain evidence="5">KCTC 12368</strain>
    </source>
</reference>
<organism evidence="5 6">
    <name type="scientific">Echinicola pacifica</name>
    <dbReference type="NCBI Taxonomy" id="346377"/>
    <lineage>
        <taxon>Bacteria</taxon>
        <taxon>Pseudomonadati</taxon>
        <taxon>Bacteroidota</taxon>
        <taxon>Cytophagia</taxon>
        <taxon>Cytophagales</taxon>
        <taxon>Cyclobacteriaceae</taxon>
        <taxon>Echinicola</taxon>
    </lineage>
</organism>
<dbReference type="RefSeq" id="WP_018473756.1">
    <property type="nucleotide sequence ID" value="NZ_BMWX01000010.1"/>
</dbReference>
<evidence type="ECO:0000256" key="3">
    <source>
        <dbReference type="RuleBase" id="RU003707"/>
    </source>
</evidence>
<dbReference type="Gene3D" id="3.90.226.10">
    <property type="entry name" value="2-enoyl-CoA Hydratase, Chain A, domain 1"/>
    <property type="match status" value="1"/>
</dbReference>
<dbReference type="InterPro" id="IPR018376">
    <property type="entry name" value="Enoyl-CoA_hyd/isom_CS"/>
</dbReference>
<dbReference type="SUPFAM" id="SSF52096">
    <property type="entry name" value="ClpP/crotonase"/>
    <property type="match status" value="1"/>
</dbReference>
<sequence length="259" mass="28855">MTYKTILYTDHSHWAEIQLNRPEVYNAITPLMLEELLDAFGKAERKEPIKCVVLTGHGKVFCSGQDLKSVGTDIDAIPFRNIITEYYNPLIMRIRTLKKPVIGKIEGLAVGAGASLALACDILLMSKEAYIAQLFAQIGLVMDAGANYFLTKKVGRAMAFELATTGRKVYGEEALALGLVNKVVEEGEMDQALQFYLDIYKGTSSHSIGLIKNMLNRAGEMKLEEVLEMEANCQEKAGRHPDFKEGLSAFLEKRRPNFK</sequence>
<keyword evidence="4" id="KW-0812">Transmembrane</keyword>
<keyword evidence="6" id="KW-1185">Reference proteome</keyword>
<dbReference type="EMBL" id="BMWX01000010">
    <property type="protein sequence ID" value="GGZ40446.1"/>
    <property type="molecule type" value="Genomic_DNA"/>
</dbReference>
<dbReference type="Proteomes" id="UP000619457">
    <property type="component" value="Unassembled WGS sequence"/>
</dbReference>
<evidence type="ECO:0000313" key="6">
    <source>
        <dbReference type="Proteomes" id="UP000619457"/>
    </source>
</evidence>
<keyword evidence="5" id="KW-0413">Isomerase</keyword>
<dbReference type="GO" id="GO:0016853">
    <property type="term" value="F:isomerase activity"/>
    <property type="evidence" value="ECO:0007669"/>
    <property type="project" value="UniProtKB-KW"/>
</dbReference>
<dbReference type="PROSITE" id="PS00166">
    <property type="entry name" value="ENOYL_COA_HYDRATASE"/>
    <property type="match status" value="1"/>
</dbReference>
<evidence type="ECO:0000256" key="4">
    <source>
        <dbReference type="SAM" id="Phobius"/>
    </source>
</evidence>
<dbReference type="InterPro" id="IPR001753">
    <property type="entry name" value="Enoyl-CoA_hydra/iso"/>
</dbReference>
<reference evidence="5" key="1">
    <citation type="journal article" date="2014" name="Int. J. Syst. Evol. Microbiol.">
        <title>Complete genome sequence of Corynebacterium casei LMG S-19264T (=DSM 44701T), isolated from a smear-ripened cheese.</title>
        <authorList>
            <consortium name="US DOE Joint Genome Institute (JGI-PGF)"/>
            <person name="Walter F."/>
            <person name="Albersmeier A."/>
            <person name="Kalinowski J."/>
            <person name="Ruckert C."/>
        </authorList>
    </citation>
    <scope>NUCLEOTIDE SEQUENCE</scope>
    <source>
        <strain evidence="5">KCTC 12368</strain>
    </source>
</reference>
<dbReference type="GO" id="GO:0006635">
    <property type="term" value="P:fatty acid beta-oxidation"/>
    <property type="evidence" value="ECO:0007669"/>
    <property type="project" value="TreeGrafter"/>
</dbReference>
<evidence type="ECO:0000256" key="2">
    <source>
        <dbReference type="ARBA" id="ARBA00023239"/>
    </source>
</evidence>
<dbReference type="PANTHER" id="PTHR11941:SF133">
    <property type="entry name" value="1,2-EPOXYPHENYLACETYL-COA ISOMERASE"/>
    <property type="match status" value="1"/>
</dbReference>
<keyword evidence="4" id="KW-1133">Transmembrane helix</keyword>
<proteinExistence type="inferred from homology"/>
<dbReference type="InterPro" id="IPR029045">
    <property type="entry name" value="ClpP/crotonase-like_dom_sf"/>
</dbReference>
<feature type="transmembrane region" description="Helical" evidence="4">
    <location>
        <begin position="101"/>
        <end position="124"/>
    </location>
</feature>
<comment type="caution">
    <text evidence="5">The sequence shown here is derived from an EMBL/GenBank/DDBJ whole genome shotgun (WGS) entry which is preliminary data.</text>
</comment>
<dbReference type="InterPro" id="IPR014748">
    <property type="entry name" value="Enoyl-CoA_hydra_C"/>
</dbReference>